<organism evidence="2 3">
    <name type="scientific">Enterococcus rotai</name>
    <dbReference type="NCBI Taxonomy" id="118060"/>
    <lineage>
        <taxon>Bacteria</taxon>
        <taxon>Bacillati</taxon>
        <taxon>Bacillota</taxon>
        <taxon>Bacilli</taxon>
        <taxon>Lactobacillales</taxon>
        <taxon>Enterococcaceae</taxon>
        <taxon>Enterococcus</taxon>
    </lineage>
</organism>
<reference evidence="3" key="1">
    <citation type="submission" date="2015-12" db="EMBL/GenBank/DDBJ databases">
        <authorList>
            <person name="Lauer A."/>
            <person name="Humrighouse B."/>
            <person name="Loparev V."/>
            <person name="Shewmaker P.L."/>
            <person name="Whitney A.M."/>
            <person name="McLaughlin R.W."/>
        </authorList>
    </citation>
    <scope>NUCLEOTIDE SEQUENCE [LARGE SCALE GENOMIC DNA]</scope>
    <source>
        <strain evidence="3">LMG 26678</strain>
    </source>
</reference>
<sequence>MNSFTLFKRSLFQITELNQAKKMPFWKVILYVVFLSIILALPITKQIFSIMQDIKNDGQKIAAKLPEFEITNGKLHAASNAEGFIYQTNSIIFTFDPDGKRTLSDVTADSVGNAVSLGFLQDEFVIALPNSGAADSLLGANQFEVPYAKGALDGLNSQDLKQGLDEASVPFWIKLIVFVFTLYPTFINLIINLLMITIGANLYSKIRLYKLRFIDCLKITTYSATLPVIVSSVLHFINQSFDDSFLIVFASLLIFFFALRNEERQIPPLA</sequence>
<accession>A0A0U2X521</accession>
<evidence type="ECO:0008006" key="4">
    <source>
        <dbReference type="Google" id="ProtNLM"/>
    </source>
</evidence>
<dbReference type="Pfam" id="PF06691">
    <property type="entry name" value="DUF1189"/>
    <property type="match status" value="1"/>
</dbReference>
<dbReference type="EMBL" id="CP013655">
    <property type="protein sequence ID" value="ALS35895.1"/>
    <property type="molecule type" value="Genomic_DNA"/>
</dbReference>
<evidence type="ECO:0000313" key="2">
    <source>
        <dbReference type="EMBL" id="ALS35895.1"/>
    </source>
</evidence>
<keyword evidence="3" id="KW-1185">Reference proteome</keyword>
<keyword evidence="1" id="KW-0472">Membrane</keyword>
<evidence type="ECO:0000313" key="3">
    <source>
        <dbReference type="Proteomes" id="UP000067523"/>
    </source>
</evidence>
<name>A0A0U2X521_9ENTE</name>
<proteinExistence type="predicted"/>
<keyword evidence="1" id="KW-1133">Transmembrane helix</keyword>
<dbReference type="RefSeq" id="WP_208928914.1">
    <property type="nucleotide sequence ID" value="NZ_CP013655.1"/>
</dbReference>
<dbReference type="KEGG" id="erx:ATZ35_01610"/>
<dbReference type="AlphaFoldDB" id="A0A0U2X521"/>
<dbReference type="STRING" id="118060.ATZ35_01610"/>
<gene>
    <name evidence="2" type="ORF">ATZ35_01610</name>
</gene>
<dbReference type="Proteomes" id="UP000067523">
    <property type="component" value="Chromosome"/>
</dbReference>
<evidence type="ECO:0000256" key="1">
    <source>
        <dbReference type="SAM" id="Phobius"/>
    </source>
</evidence>
<keyword evidence="1" id="KW-0812">Transmembrane</keyword>
<feature type="transmembrane region" description="Helical" evidence="1">
    <location>
        <begin position="219"/>
        <end position="237"/>
    </location>
</feature>
<protein>
    <recommendedName>
        <fullName evidence="4">DUF1189 domain-containing protein</fullName>
    </recommendedName>
</protein>
<feature type="transmembrane region" description="Helical" evidence="1">
    <location>
        <begin position="171"/>
        <end position="198"/>
    </location>
</feature>
<dbReference type="InterPro" id="IPR009574">
    <property type="entry name" value="DUF1189"/>
</dbReference>
<feature type="transmembrane region" description="Helical" evidence="1">
    <location>
        <begin position="28"/>
        <end position="48"/>
    </location>
</feature>
<feature type="transmembrane region" description="Helical" evidence="1">
    <location>
        <begin position="243"/>
        <end position="259"/>
    </location>
</feature>